<dbReference type="AlphaFoldDB" id="F2AQ11"/>
<comment type="caution">
    <text evidence="2">The sequence shown here is derived from an EMBL/GenBank/DDBJ whole genome shotgun (WGS) entry which is preliminary data.</text>
</comment>
<evidence type="ECO:0000313" key="2">
    <source>
        <dbReference type="EMBL" id="EGF28246.1"/>
    </source>
</evidence>
<protein>
    <submittedName>
        <fullName evidence="2">Uncharacterized protein</fullName>
    </submittedName>
</protein>
<sequence>MIESYPPIHVWPRLPPDHPYHVPPGYSASDNLPPGHPGEAYPGMPDDSVVHPGDWGEDWPSYPGILDDWPPSYEVDDE</sequence>
<evidence type="ECO:0000256" key="1">
    <source>
        <dbReference type="SAM" id="MobiDB-lite"/>
    </source>
</evidence>
<feature type="region of interest" description="Disordered" evidence="1">
    <location>
        <begin position="22"/>
        <end position="78"/>
    </location>
</feature>
<dbReference type="RefSeq" id="WP_007325722.1">
    <property type="nucleotide sequence ID" value="NZ_AFAR01000102.1"/>
</dbReference>
<dbReference type="EMBL" id="AFAR01000102">
    <property type="protein sequence ID" value="EGF28246.1"/>
    <property type="molecule type" value="Genomic_DNA"/>
</dbReference>
<accession>F2AQ11</accession>
<dbReference type="Proteomes" id="UP000006222">
    <property type="component" value="Unassembled WGS sequence"/>
</dbReference>
<name>F2AQ11_RHOBT</name>
<reference evidence="2 3" key="1">
    <citation type="journal article" date="2013" name="Mar. Genomics">
        <title>Expression of sulfatases in Rhodopirellula baltica and the diversity of sulfatases in the genus Rhodopirellula.</title>
        <authorList>
            <person name="Wegner C.E."/>
            <person name="Richter-Heitmann T."/>
            <person name="Klindworth A."/>
            <person name="Klockow C."/>
            <person name="Richter M."/>
            <person name="Achstetter T."/>
            <person name="Glockner F.O."/>
            <person name="Harder J."/>
        </authorList>
    </citation>
    <scope>NUCLEOTIDE SEQUENCE [LARGE SCALE GENOMIC DNA]</scope>
    <source>
        <strain evidence="2 3">WH47</strain>
    </source>
</reference>
<organism evidence="2 3">
    <name type="scientific">Rhodopirellula baltica WH47</name>
    <dbReference type="NCBI Taxonomy" id="991778"/>
    <lineage>
        <taxon>Bacteria</taxon>
        <taxon>Pseudomonadati</taxon>
        <taxon>Planctomycetota</taxon>
        <taxon>Planctomycetia</taxon>
        <taxon>Pirellulales</taxon>
        <taxon>Pirellulaceae</taxon>
        <taxon>Rhodopirellula</taxon>
    </lineage>
</organism>
<evidence type="ECO:0000313" key="3">
    <source>
        <dbReference type="Proteomes" id="UP000006222"/>
    </source>
</evidence>
<gene>
    <name evidence="2" type="ORF">RBWH47_01290</name>
</gene>
<proteinExistence type="predicted"/>
<dbReference type="PATRIC" id="fig|991778.3.peg.1886"/>